<gene>
    <name evidence="2" type="ORF">ACH46_11130</name>
</gene>
<keyword evidence="3" id="KW-1185">Reference proteome</keyword>
<dbReference type="PATRIC" id="fig|1136941.3.peg.2272"/>
<reference evidence="2 3" key="2">
    <citation type="journal article" date="2017" name="Int. J. Syst. Evol. Microbiol.">
        <title>Gordonia phthalatica sp. nov., a di-n-butyl phthalate-degrading bacterium isolated from activated sludge.</title>
        <authorList>
            <person name="Jin D."/>
            <person name="Kong X."/>
            <person name="Jia M."/>
            <person name="Yu X."/>
            <person name="Wang X."/>
            <person name="Zhuang X."/>
            <person name="Deng Y."/>
            <person name="Bai Z."/>
        </authorList>
    </citation>
    <scope>NUCLEOTIDE SEQUENCE [LARGE SCALE GENOMIC DNA]</scope>
    <source>
        <strain evidence="2 3">QH-11</strain>
    </source>
</reference>
<dbReference type="EMBL" id="CP011853">
    <property type="protein sequence ID" value="ALG84948.1"/>
    <property type="molecule type" value="Genomic_DNA"/>
</dbReference>
<dbReference type="PANTHER" id="PTHR33990">
    <property type="entry name" value="PROTEIN YJDN-RELATED"/>
    <property type="match status" value="1"/>
</dbReference>
<dbReference type="CDD" id="cd06588">
    <property type="entry name" value="PhnB_like"/>
    <property type="match status" value="1"/>
</dbReference>
<organism evidence="2 3">
    <name type="scientific">Gordonia phthalatica</name>
    <dbReference type="NCBI Taxonomy" id="1136941"/>
    <lineage>
        <taxon>Bacteria</taxon>
        <taxon>Bacillati</taxon>
        <taxon>Actinomycetota</taxon>
        <taxon>Actinomycetes</taxon>
        <taxon>Mycobacteriales</taxon>
        <taxon>Gordoniaceae</taxon>
        <taxon>Gordonia</taxon>
    </lineage>
</organism>
<keyword evidence="2" id="KW-0808">Transferase</keyword>
<sequence>MAAQLNPYLMLGDTARPALEFYRGVLGGELTFRTYADMPGTPPESADRILHGSLVTTHGLVIMAADSPEGVDAPRGQNIAVSINGPDADTTQAWWDGLSDGATVEAPFTMAPWGHRFGMFIDRFGIRWMVSDGE</sequence>
<protein>
    <submittedName>
        <fullName evidence="2">3-demethylubiquinone-9 3-methyltransferase</fullName>
    </submittedName>
</protein>
<dbReference type="AlphaFoldDB" id="A0A0N9NHK7"/>
<dbReference type="Pfam" id="PF00903">
    <property type="entry name" value="Glyoxalase"/>
    <property type="match status" value="1"/>
</dbReference>
<dbReference type="GO" id="GO:0008168">
    <property type="term" value="F:methyltransferase activity"/>
    <property type="evidence" value="ECO:0007669"/>
    <property type="project" value="UniProtKB-KW"/>
</dbReference>
<reference evidence="3" key="1">
    <citation type="submission" date="2015-06" db="EMBL/GenBank/DDBJ databases">
        <title>Complete genome sequence and metabolic analysis of phthalate degradation pathway in Gordonia sp. QH-11.</title>
        <authorList>
            <person name="Jin D."/>
            <person name="Kong X."/>
            <person name="Bai Z."/>
        </authorList>
    </citation>
    <scope>NUCLEOTIDE SEQUENCE [LARGE SCALE GENOMIC DNA]</scope>
    <source>
        <strain evidence="3">QH-11</strain>
    </source>
</reference>
<dbReference type="KEGG" id="goq:ACH46_11130"/>
<feature type="domain" description="Glyoxalase/fosfomycin resistance/dioxygenase" evidence="1">
    <location>
        <begin position="7"/>
        <end position="130"/>
    </location>
</feature>
<keyword evidence="2" id="KW-0489">Methyltransferase</keyword>
<dbReference type="InterPro" id="IPR004360">
    <property type="entry name" value="Glyas_Fos-R_dOase_dom"/>
</dbReference>
<dbReference type="RefSeq" id="WP_062392951.1">
    <property type="nucleotide sequence ID" value="NZ_CP011853.1"/>
</dbReference>
<name>A0A0N9NHK7_9ACTN</name>
<evidence type="ECO:0000259" key="1">
    <source>
        <dbReference type="Pfam" id="PF00903"/>
    </source>
</evidence>
<dbReference type="InterPro" id="IPR028973">
    <property type="entry name" value="PhnB-like"/>
</dbReference>
<proteinExistence type="predicted"/>
<evidence type="ECO:0000313" key="2">
    <source>
        <dbReference type="EMBL" id="ALG84948.1"/>
    </source>
</evidence>
<dbReference type="OrthoDB" id="9795306at2"/>
<dbReference type="PANTHER" id="PTHR33990:SF1">
    <property type="entry name" value="PROTEIN YJDN"/>
    <property type="match status" value="1"/>
</dbReference>
<evidence type="ECO:0000313" key="3">
    <source>
        <dbReference type="Proteomes" id="UP000063789"/>
    </source>
</evidence>
<dbReference type="Proteomes" id="UP000063789">
    <property type="component" value="Chromosome"/>
</dbReference>
<dbReference type="SUPFAM" id="SSF54593">
    <property type="entry name" value="Glyoxalase/Bleomycin resistance protein/Dihydroxybiphenyl dioxygenase"/>
    <property type="match status" value="1"/>
</dbReference>
<dbReference type="InterPro" id="IPR029068">
    <property type="entry name" value="Glyas_Bleomycin-R_OHBP_Dase"/>
</dbReference>
<keyword evidence="2" id="KW-0830">Ubiquinone</keyword>
<dbReference type="STRING" id="1136941.ACH46_11130"/>
<dbReference type="GO" id="GO:0032259">
    <property type="term" value="P:methylation"/>
    <property type="evidence" value="ECO:0007669"/>
    <property type="project" value="UniProtKB-KW"/>
</dbReference>
<dbReference type="Gene3D" id="3.10.180.10">
    <property type="entry name" value="2,3-Dihydroxybiphenyl 1,2-Dioxygenase, domain 1"/>
    <property type="match status" value="1"/>
</dbReference>
<accession>A0A0N9NHK7</accession>